<evidence type="ECO:0000256" key="2">
    <source>
        <dbReference type="ARBA" id="ARBA00022448"/>
    </source>
</evidence>
<dbReference type="GO" id="GO:0055085">
    <property type="term" value="P:transmembrane transport"/>
    <property type="evidence" value="ECO:0007669"/>
    <property type="project" value="InterPro"/>
</dbReference>
<dbReference type="InterPro" id="IPR000515">
    <property type="entry name" value="MetI-like"/>
</dbReference>
<feature type="transmembrane region" description="Helical" evidence="7">
    <location>
        <begin position="102"/>
        <end position="121"/>
    </location>
</feature>
<dbReference type="InterPro" id="IPR045621">
    <property type="entry name" value="BPD_transp_1_N"/>
</dbReference>
<evidence type="ECO:0000256" key="3">
    <source>
        <dbReference type="ARBA" id="ARBA00022475"/>
    </source>
</evidence>
<dbReference type="Proteomes" id="UP000530234">
    <property type="component" value="Unassembled WGS sequence"/>
</dbReference>
<dbReference type="Pfam" id="PF00528">
    <property type="entry name" value="BPD_transp_1"/>
    <property type="match status" value="1"/>
</dbReference>
<feature type="transmembrane region" description="Helical" evidence="7">
    <location>
        <begin position="230"/>
        <end position="256"/>
    </location>
</feature>
<dbReference type="PANTHER" id="PTHR43163:SF7">
    <property type="entry name" value="DIPEPTIDE-TRANSPORT INTEGRAL MEMBRANE PROTEIN ABC TRANSPORTER DPPB-RELATED"/>
    <property type="match status" value="1"/>
</dbReference>
<feature type="domain" description="ABC transmembrane type-1" evidence="8">
    <location>
        <begin position="96"/>
        <end position="299"/>
    </location>
</feature>
<comment type="subcellular location">
    <subcellularLocation>
        <location evidence="1 7">Cell membrane</location>
        <topology evidence="1 7">Multi-pass membrane protein</topology>
    </subcellularLocation>
</comment>
<feature type="transmembrane region" description="Helical" evidence="7">
    <location>
        <begin position="12"/>
        <end position="30"/>
    </location>
</feature>
<evidence type="ECO:0000259" key="8">
    <source>
        <dbReference type="PROSITE" id="PS50928"/>
    </source>
</evidence>
<dbReference type="GO" id="GO:0005886">
    <property type="term" value="C:plasma membrane"/>
    <property type="evidence" value="ECO:0007669"/>
    <property type="project" value="UniProtKB-SubCell"/>
</dbReference>
<dbReference type="EMBL" id="VKHS01000009">
    <property type="protein sequence ID" value="MBB0228127.1"/>
    <property type="molecule type" value="Genomic_DNA"/>
</dbReference>
<evidence type="ECO:0000313" key="9">
    <source>
        <dbReference type="EMBL" id="MBB0228127.1"/>
    </source>
</evidence>
<keyword evidence="6 7" id="KW-0472">Membrane</keyword>
<protein>
    <submittedName>
        <fullName evidence="9">ABC transporter permease subunit</fullName>
    </submittedName>
</protein>
<name>A0A7W3XUX5_9ACTN</name>
<dbReference type="PANTHER" id="PTHR43163">
    <property type="entry name" value="DIPEPTIDE TRANSPORT SYSTEM PERMEASE PROTEIN DPPB-RELATED"/>
    <property type="match status" value="1"/>
</dbReference>
<feature type="transmembrane region" description="Helical" evidence="7">
    <location>
        <begin position="276"/>
        <end position="302"/>
    </location>
</feature>
<comment type="similarity">
    <text evidence="7">Belongs to the binding-protein-dependent transport system permease family.</text>
</comment>
<dbReference type="Pfam" id="PF19300">
    <property type="entry name" value="BPD_transp_1_N"/>
    <property type="match status" value="1"/>
</dbReference>
<keyword evidence="2 7" id="KW-0813">Transport</keyword>
<evidence type="ECO:0000256" key="1">
    <source>
        <dbReference type="ARBA" id="ARBA00004651"/>
    </source>
</evidence>
<feature type="transmembrane region" description="Helical" evidence="7">
    <location>
        <begin position="133"/>
        <end position="152"/>
    </location>
</feature>
<evidence type="ECO:0000256" key="7">
    <source>
        <dbReference type="RuleBase" id="RU363032"/>
    </source>
</evidence>
<dbReference type="SUPFAM" id="SSF161098">
    <property type="entry name" value="MetI-like"/>
    <property type="match status" value="1"/>
</dbReference>
<evidence type="ECO:0000313" key="10">
    <source>
        <dbReference type="Proteomes" id="UP000530234"/>
    </source>
</evidence>
<keyword evidence="10" id="KW-1185">Reference proteome</keyword>
<organism evidence="9 10">
    <name type="scientific">Streptomyces calidiresistens</name>
    <dbReference type="NCBI Taxonomy" id="1485586"/>
    <lineage>
        <taxon>Bacteria</taxon>
        <taxon>Bacillati</taxon>
        <taxon>Actinomycetota</taxon>
        <taxon>Actinomycetes</taxon>
        <taxon>Kitasatosporales</taxon>
        <taxon>Streptomycetaceae</taxon>
        <taxon>Streptomyces</taxon>
    </lineage>
</organism>
<comment type="caution">
    <text evidence="9">The sequence shown here is derived from an EMBL/GenBank/DDBJ whole genome shotgun (WGS) entry which is preliminary data.</text>
</comment>
<dbReference type="InterPro" id="IPR035906">
    <property type="entry name" value="MetI-like_sf"/>
</dbReference>
<evidence type="ECO:0000256" key="4">
    <source>
        <dbReference type="ARBA" id="ARBA00022692"/>
    </source>
</evidence>
<proteinExistence type="inferred from homology"/>
<dbReference type="AlphaFoldDB" id="A0A7W3XUX5"/>
<sequence>MGRYVVRRLLQMIPVFIGATLLVFLMMYALPGDPVRALWGERSVDEAQIAAMKADLGLDLPLWHQYLNYLLGLLQGDFGTQIASGRPVIDVITSALPATLRLTALAFLITVVLGVGLGVIAGLRRGGKTDRMILFVTLLFISVPVFVIGYLYQVFFAHNLGWARPTVQDPTAWSQLILPAMVLSSLSLAYVARLTRTSVAENKRADYMRTARAKGLTGRRAVSVHLMRNSLIPVVTFLGVDIGNLMAGAIVTEGIFNVNGIGSAVYRALSYREGATVVGIVTFMILVYLVVTLLVDLLYAVLDPRIRYA</sequence>
<keyword evidence="4 7" id="KW-0812">Transmembrane</keyword>
<dbReference type="PROSITE" id="PS50928">
    <property type="entry name" value="ABC_TM1"/>
    <property type="match status" value="1"/>
</dbReference>
<feature type="transmembrane region" description="Helical" evidence="7">
    <location>
        <begin position="172"/>
        <end position="192"/>
    </location>
</feature>
<evidence type="ECO:0000256" key="6">
    <source>
        <dbReference type="ARBA" id="ARBA00023136"/>
    </source>
</evidence>
<gene>
    <name evidence="9" type="ORF">FOE67_01035</name>
</gene>
<keyword evidence="5 7" id="KW-1133">Transmembrane helix</keyword>
<dbReference type="RefSeq" id="WP_182659823.1">
    <property type="nucleotide sequence ID" value="NZ_VKHS01000009.1"/>
</dbReference>
<dbReference type="Gene3D" id="1.10.3720.10">
    <property type="entry name" value="MetI-like"/>
    <property type="match status" value="1"/>
</dbReference>
<keyword evidence="3" id="KW-1003">Cell membrane</keyword>
<accession>A0A7W3XUX5</accession>
<dbReference type="CDD" id="cd06261">
    <property type="entry name" value="TM_PBP2"/>
    <property type="match status" value="1"/>
</dbReference>
<reference evidence="10" key="1">
    <citation type="submission" date="2019-10" db="EMBL/GenBank/DDBJ databases">
        <title>Streptomyces sp. nov., a novel actinobacterium isolated from alkaline environment.</title>
        <authorList>
            <person name="Golinska P."/>
        </authorList>
    </citation>
    <scope>NUCLEOTIDE SEQUENCE [LARGE SCALE GENOMIC DNA]</scope>
    <source>
        <strain evidence="10">DSM 42108</strain>
    </source>
</reference>
<evidence type="ECO:0000256" key="5">
    <source>
        <dbReference type="ARBA" id="ARBA00022989"/>
    </source>
</evidence>